<feature type="region of interest" description="Disordered" evidence="1">
    <location>
        <begin position="1"/>
        <end position="105"/>
    </location>
</feature>
<evidence type="ECO:0000259" key="3">
    <source>
        <dbReference type="Pfam" id="PF10708"/>
    </source>
</evidence>
<dbReference type="Pfam" id="PF10708">
    <property type="entry name" value="DUF2510"/>
    <property type="match status" value="1"/>
</dbReference>
<reference evidence="4 5" key="1">
    <citation type="submission" date="2018-11" db="EMBL/GenBank/DDBJ databases">
        <title>Sequencing the genomes of 1000 actinobacteria strains.</title>
        <authorList>
            <person name="Klenk H.-P."/>
        </authorList>
    </citation>
    <scope>NUCLEOTIDE SEQUENCE [LARGE SCALE GENOMIC DNA]</scope>
    <source>
        <strain evidence="4 5">DSM 11294</strain>
    </source>
</reference>
<dbReference type="AlphaFoldDB" id="A0A3N2BAR0"/>
<dbReference type="Proteomes" id="UP000280668">
    <property type="component" value="Unassembled WGS sequence"/>
</dbReference>
<evidence type="ECO:0000313" key="4">
    <source>
        <dbReference type="EMBL" id="ROR72154.1"/>
    </source>
</evidence>
<gene>
    <name evidence="4" type="ORF">EDD31_0501</name>
</gene>
<feature type="region of interest" description="Disordered" evidence="1">
    <location>
        <begin position="145"/>
        <end position="201"/>
    </location>
</feature>
<feature type="compositionally biased region" description="Acidic residues" evidence="1">
    <location>
        <begin position="159"/>
        <end position="185"/>
    </location>
</feature>
<comment type="caution">
    <text evidence="4">The sequence shown here is derived from an EMBL/GenBank/DDBJ whole genome shotgun (WGS) entry which is preliminary data.</text>
</comment>
<keyword evidence="5" id="KW-1185">Reference proteome</keyword>
<sequence length="295" mass="31099">MTTTPPPGWYPDPERPGASRWWDGSAWGAPQAPGVPSGAEPSAASADHGGYGNPQGAFGAEQPGDSNPQGAYGYQQSGYEASSGAYGAQQNPYGPTTTQQSPAWGSEQQKSSNAVAFIVIGIVAVLLIGALIWLVVALRSWSGDWIPDQAGPPPTEVTSEPDEDDVWDDDEDDSWDEDDIEDDAETPGTSAPGDPGSGEVIDTTSITVAEGDNETAEYAFTIDDAGFYAIHVNNTNGADPRAELLGPNGFAVMDDDGGDGFDSLIVEDLEAGDYTLVVDEYWGYELEAEVIIERL</sequence>
<feature type="domain" description="DUF2510" evidence="3">
    <location>
        <begin position="7"/>
        <end position="34"/>
    </location>
</feature>
<evidence type="ECO:0000313" key="5">
    <source>
        <dbReference type="Proteomes" id="UP000280668"/>
    </source>
</evidence>
<accession>A0A3N2BAR0</accession>
<dbReference type="InterPro" id="IPR018929">
    <property type="entry name" value="DUF2510"/>
</dbReference>
<dbReference type="EMBL" id="RKHK01000001">
    <property type="protein sequence ID" value="ROR72154.1"/>
    <property type="molecule type" value="Genomic_DNA"/>
</dbReference>
<proteinExistence type="predicted"/>
<feature type="compositionally biased region" description="Polar residues" evidence="1">
    <location>
        <begin position="88"/>
        <end position="105"/>
    </location>
</feature>
<keyword evidence="2" id="KW-0472">Membrane</keyword>
<name>A0A3N2BAR0_9MICO</name>
<protein>
    <submittedName>
        <fullName evidence="4">Uncharacterized protein DUF2510</fullName>
    </submittedName>
</protein>
<organism evidence="4 5">
    <name type="scientific">Bogoriella caseilytica</name>
    <dbReference type="NCBI Taxonomy" id="56055"/>
    <lineage>
        <taxon>Bacteria</taxon>
        <taxon>Bacillati</taxon>
        <taxon>Actinomycetota</taxon>
        <taxon>Actinomycetes</taxon>
        <taxon>Micrococcales</taxon>
        <taxon>Bogoriellaceae</taxon>
        <taxon>Bogoriella</taxon>
    </lineage>
</organism>
<keyword evidence="2" id="KW-1133">Transmembrane helix</keyword>
<dbReference type="RefSeq" id="WP_211336036.1">
    <property type="nucleotide sequence ID" value="NZ_RKHK01000001.1"/>
</dbReference>
<evidence type="ECO:0000256" key="2">
    <source>
        <dbReference type="SAM" id="Phobius"/>
    </source>
</evidence>
<feature type="compositionally biased region" description="Polar residues" evidence="1">
    <location>
        <begin position="64"/>
        <end position="80"/>
    </location>
</feature>
<feature type="compositionally biased region" description="Pro residues" evidence="1">
    <location>
        <begin position="1"/>
        <end position="10"/>
    </location>
</feature>
<keyword evidence="2" id="KW-0812">Transmembrane</keyword>
<dbReference type="Gene3D" id="2.60.120.380">
    <property type="match status" value="1"/>
</dbReference>
<evidence type="ECO:0000256" key="1">
    <source>
        <dbReference type="SAM" id="MobiDB-lite"/>
    </source>
</evidence>
<feature type="transmembrane region" description="Helical" evidence="2">
    <location>
        <begin position="114"/>
        <end position="136"/>
    </location>
</feature>